<accession>A0AAV9DHL5</accession>
<reference evidence="2" key="1">
    <citation type="journal article" date="2023" name="Nat. Commun.">
        <title>Diploid and tetraploid genomes of Acorus and the evolution of monocots.</title>
        <authorList>
            <person name="Ma L."/>
            <person name="Liu K.W."/>
            <person name="Li Z."/>
            <person name="Hsiao Y.Y."/>
            <person name="Qi Y."/>
            <person name="Fu T."/>
            <person name="Tang G.D."/>
            <person name="Zhang D."/>
            <person name="Sun W.H."/>
            <person name="Liu D.K."/>
            <person name="Li Y."/>
            <person name="Chen G.Z."/>
            <person name="Liu X.D."/>
            <person name="Liao X.Y."/>
            <person name="Jiang Y.T."/>
            <person name="Yu X."/>
            <person name="Hao Y."/>
            <person name="Huang J."/>
            <person name="Zhao X.W."/>
            <person name="Ke S."/>
            <person name="Chen Y.Y."/>
            <person name="Wu W.L."/>
            <person name="Hsu J.L."/>
            <person name="Lin Y.F."/>
            <person name="Huang M.D."/>
            <person name="Li C.Y."/>
            <person name="Huang L."/>
            <person name="Wang Z.W."/>
            <person name="Zhao X."/>
            <person name="Zhong W.Y."/>
            <person name="Peng D.H."/>
            <person name="Ahmad S."/>
            <person name="Lan S."/>
            <person name="Zhang J.S."/>
            <person name="Tsai W.C."/>
            <person name="Van de Peer Y."/>
            <person name="Liu Z.J."/>
        </authorList>
    </citation>
    <scope>NUCLEOTIDE SEQUENCE</scope>
    <source>
        <strain evidence="2">CP</strain>
    </source>
</reference>
<proteinExistence type="predicted"/>
<feature type="region of interest" description="Disordered" evidence="1">
    <location>
        <begin position="51"/>
        <end position="102"/>
    </location>
</feature>
<gene>
    <name evidence="2" type="ORF">QJS10_CPB13g01634</name>
</gene>
<comment type="caution">
    <text evidence="2">The sequence shown here is derived from an EMBL/GenBank/DDBJ whole genome shotgun (WGS) entry which is preliminary data.</text>
</comment>
<evidence type="ECO:0000313" key="2">
    <source>
        <dbReference type="EMBL" id="KAK1300685.1"/>
    </source>
</evidence>
<dbReference type="Proteomes" id="UP001180020">
    <property type="component" value="Unassembled WGS sequence"/>
</dbReference>
<feature type="compositionally biased region" description="Pro residues" evidence="1">
    <location>
        <begin position="92"/>
        <end position="101"/>
    </location>
</feature>
<dbReference type="AlphaFoldDB" id="A0AAV9DHL5"/>
<reference evidence="2" key="2">
    <citation type="submission" date="2023-06" db="EMBL/GenBank/DDBJ databases">
        <authorList>
            <person name="Ma L."/>
            <person name="Liu K.-W."/>
            <person name="Li Z."/>
            <person name="Hsiao Y.-Y."/>
            <person name="Qi Y."/>
            <person name="Fu T."/>
            <person name="Tang G."/>
            <person name="Zhang D."/>
            <person name="Sun W.-H."/>
            <person name="Liu D.-K."/>
            <person name="Li Y."/>
            <person name="Chen G.-Z."/>
            <person name="Liu X.-D."/>
            <person name="Liao X.-Y."/>
            <person name="Jiang Y.-T."/>
            <person name="Yu X."/>
            <person name="Hao Y."/>
            <person name="Huang J."/>
            <person name="Zhao X.-W."/>
            <person name="Ke S."/>
            <person name="Chen Y.-Y."/>
            <person name="Wu W.-L."/>
            <person name="Hsu J.-L."/>
            <person name="Lin Y.-F."/>
            <person name="Huang M.-D."/>
            <person name="Li C.-Y."/>
            <person name="Huang L."/>
            <person name="Wang Z.-W."/>
            <person name="Zhao X."/>
            <person name="Zhong W.-Y."/>
            <person name="Peng D.-H."/>
            <person name="Ahmad S."/>
            <person name="Lan S."/>
            <person name="Zhang J.-S."/>
            <person name="Tsai W.-C."/>
            <person name="Van De Peer Y."/>
            <person name="Liu Z.-J."/>
        </authorList>
    </citation>
    <scope>NUCLEOTIDE SEQUENCE</scope>
    <source>
        <strain evidence="2">CP</strain>
        <tissue evidence="2">Leaves</tissue>
    </source>
</reference>
<evidence type="ECO:0000256" key="1">
    <source>
        <dbReference type="SAM" id="MobiDB-lite"/>
    </source>
</evidence>
<evidence type="ECO:0000313" key="3">
    <source>
        <dbReference type="Proteomes" id="UP001180020"/>
    </source>
</evidence>
<name>A0AAV9DHL5_ACOCL</name>
<protein>
    <submittedName>
        <fullName evidence="2">Uncharacterized protein</fullName>
    </submittedName>
</protein>
<organism evidence="2 3">
    <name type="scientific">Acorus calamus</name>
    <name type="common">Sweet flag</name>
    <dbReference type="NCBI Taxonomy" id="4465"/>
    <lineage>
        <taxon>Eukaryota</taxon>
        <taxon>Viridiplantae</taxon>
        <taxon>Streptophyta</taxon>
        <taxon>Embryophyta</taxon>
        <taxon>Tracheophyta</taxon>
        <taxon>Spermatophyta</taxon>
        <taxon>Magnoliopsida</taxon>
        <taxon>Liliopsida</taxon>
        <taxon>Acoraceae</taxon>
        <taxon>Acorus</taxon>
    </lineage>
</organism>
<keyword evidence="3" id="KW-1185">Reference proteome</keyword>
<dbReference type="EMBL" id="JAUJYO010000013">
    <property type="protein sequence ID" value="KAK1300685.1"/>
    <property type="molecule type" value="Genomic_DNA"/>
</dbReference>
<sequence>MHHTPEDKHEGAVYSAINSYYETMSVEVHRKLADTLAAAEAQKRRKELKKLKSINGGQGKLAKPNHPKTQIGFLARPGYREVRPPPHRRRLPPPLPPPPSKPQFILLVAMANVDL</sequence>